<feature type="region of interest" description="Disordered" evidence="2">
    <location>
        <begin position="372"/>
        <end position="394"/>
    </location>
</feature>
<dbReference type="Proteomes" id="UP000799776">
    <property type="component" value="Unassembled WGS sequence"/>
</dbReference>
<feature type="compositionally biased region" description="Acidic residues" evidence="2">
    <location>
        <begin position="608"/>
        <end position="650"/>
    </location>
</feature>
<evidence type="ECO:0000256" key="1">
    <source>
        <dbReference type="SAM" id="Coils"/>
    </source>
</evidence>
<evidence type="ECO:0000256" key="2">
    <source>
        <dbReference type="SAM" id="MobiDB-lite"/>
    </source>
</evidence>
<feature type="compositionally biased region" description="Basic and acidic residues" evidence="2">
    <location>
        <begin position="651"/>
        <end position="661"/>
    </location>
</feature>
<organism evidence="3 4">
    <name type="scientific">Saccharata proteae CBS 121410</name>
    <dbReference type="NCBI Taxonomy" id="1314787"/>
    <lineage>
        <taxon>Eukaryota</taxon>
        <taxon>Fungi</taxon>
        <taxon>Dikarya</taxon>
        <taxon>Ascomycota</taxon>
        <taxon>Pezizomycotina</taxon>
        <taxon>Dothideomycetes</taxon>
        <taxon>Dothideomycetes incertae sedis</taxon>
        <taxon>Botryosphaeriales</taxon>
        <taxon>Saccharataceae</taxon>
        <taxon>Saccharata</taxon>
    </lineage>
</organism>
<proteinExistence type="predicted"/>
<dbReference type="Pfam" id="PF14388">
    <property type="entry name" value="DUF4419"/>
    <property type="match status" value="1"/>
</dbReference>
<dbReference type="EMBL" id="ML978736">
    <property type="protein sequence ID" value="KAF2084855.1"/>
    <property type="molecule type" value="Genomic_DNA"/>
</dbReference>
<dbReference type="InterPro" id="IPR025533">
    <property type="entry name" value="DUF4419"/>
</dbReference>
<gene>
    <name evidence="3" type="ORF">K490DRAFT_68267</name>
</gene>
<accession>A0A9P4LST6</accession>
<dbReference type="AlphaFoldDB" id="A0A9P4LST6"/>
<comment type="caution">
    <text evidence="3">The sequence shown here is derived from an EMBL/GenBank/DDBJ whole genome shotgun (WGS) entry which is preliminary data.</text>
</comment>
<protein>
    <submittedName>
        <fullName evidence="3">Uncharacterized protein</fullName>
    </submittedName>
</protein>
<feature type="compositionally biased region" description="Basic and acidic residues" evidence="2">
    <location>
        <begin position="597"/>
        <end position="607"/>
    </location>
</feature>
<reference evidence="3" key="1">
    <citation type="journal article" date="2020" name="Stud. Mycol.">
        <title>101 Dothideomycetes genomes: a test case for predicting lifestyles and emergence of pathogens.</title>
        <authorList>
            <person name="Haridas S."/>
            <person name="Albert R."/>
            <person name="Binder M."/>
            <person name="Bloem J."/>
            <person name="Labutti K."/>
            <person name="Salamov A."/>
            <person name="Andreopoulos B."/>
            <person name="Baker S."/>
            <person name="Barry K."/>
            <person name="Bills G."/>
            <person name="Bluhm B."/>
            <person name="Cannon C."/>
            <person name="Castanera R."/>
            <person name="Culley D."/>
            <person name="Daum C."/>
            <person name="Ezra D."/>
            <person name="Gonzalez J."/>
            <person name="Henrissat B."/>
            <person name="Kuo A."/>
            <person name="Liang C."/>
            <person name="Lipzen A."/>
            <person name="Lutzoni F."/>
            <person name="Magnuson J."/>
            <person name="Mondo S."/>
            <person name="Nolan M."/>
            <person name="Ohm R."/>
            <person name="Pangilinan J."/>
            <person name="Park H.-J."/>
            <person name="Ramirez L."/>
            <person name="Alfaro M."/>
            <person name="Sun H."/>
            <person name="Tritt A."/>
            <person name="Yoshinaga Y."/>
            <person name="Zwiers L.-H."/>
            <person name="Turgeon B."/>
            <person name="Goodwin S."/>
            <person name="Spatafora J."/>
            <person name="Crous P."/>
            <person name="Grigoriev I."/>
        </authorList>
    </citation>
    <scope>NUCLEOTIDE SEQUENCE</scope>
    <source>
        <strain evidence="3">CBS 121410</strain>
    </source>
</reference>
<keyword evidence="4" id="KW-1185">Reference proteome</keyword>
<dbReference type="OrthoDB" id="9978173at2759"/>
<keyword evidence="1" id="KW-0175">Coiled coil</keyword>
<feature type="coiled-coil region" evidence="1">
    <location>
        <begin position="532"/>
        <end position="559"/>
    </location>
</feature>
<evidence type="ECO:0000313" key="4">
    <source>
        <dbReference type="Proteomes" id="UP000799776"/>
    </source>
</evidence>
<evidence type="ECO:0000313" key="3">
    <source>
        <dbReference type="EMBL" id="KAF2084855.1"/>
    </source>
</evidence>
<feature type="region of interest" description="Disordered" evidence="2">
    <location>
        <begin position="588"/>
        <end position="669"/>
    </location>
</feature>
<sequence length="669" mass="76003">MALQVNLWHYRPERHHGQPQHADSAMEDINPDHDDLLSNLALPGPKPKDLLAAKTTPEESFGRTSASSNGLIQALICSFQENRKILIRPDDVWLTLLIQLNRCINAYSGKSKEEKKYLSEGERSARWTSADEEHTLITPQKGRARWLALWLDENESIMERLPERLAVNCTIGRSPNLTGDGARDVPARIHMRRLIEQPFQTSTKTDLDAKRTVFASMLGWFYEWNYDVLVLPPPDDDEDPADAVVDVCTQFGDTHMEDSVAPVNPAADWHLLFNSFRRLSRFLPDGDGVPAIWWDGVLKMILGFIAYIETPNFAGTYSFWHSFLAVHDNQTVSGEINLLHFWDQEGYHISEDEYANGVQKKMKDAAEAELERKLKRKRATTSQSNAGKGQTKKKSRILRELEDLKPVAGWLQAPKVHEMMEEAIGSGKPNTQQQNLLKTKKQVPLKTWIQTRIYMECIPPNTASVSFGKVNDERRGKEGTEKVVGACELLVGTVAIQEVKNPESTVPVHTTTLAEQNPALRPLTSLFFYTDKHATHEAIRQLKRERKEKEKAISKQEAFGKAMYEAGAVDDANINRLRAQGRWTEARDIDPDECLEEKDKKDKKAEGAEEANEANEAEDAEDDEDDEDDEDTEDAEDSEDAEDTEEDERAEDLPQRPDFLRSRPTVWEF</sequence>
<name>A0A9P4LST6_9PEZI</name>